<dbReference type="PANTHER" id="PTHR21228:SF40">
    <property type="entry name" value="LD45607P"/>
    <property type="match status" value="1"/>
</dbReference>
<dbReference type="PANTHER" id="PTHR21228">
    <property type="entry name" value="FAST LEU-RICH DOMAIN-CONTAINING"/>
    <property type="match status" value="1"/>
</dbReference>
<dbReference type="eggNOG" id="ENOG502SVDA">
    <property type="taxonomic scope" value="Eukaryota"/>
</dbReference>
<evidence type="ECO:0000313" key="2">
    <source>
        <dbReference type="EMBL" id="EAN34038.1"/>
    </source>
</evidence>
<dbReference type="OMA" id="HERRPQD"/>
<dbReference type="GO" id="GO:0035770">
    <property type="term" value="C:ribonucleoprotein granule"/>
    <property type="evidence" value="ECO:0007669"/>
    <property type="project" value="TreeGrafter"/>
</dbReference>
<dbReference type="AlphaFoldDB" id="Q4N7M0"/>
<dbReference type="GeneID" id="3503490"/>
<gene>
    <name evidence="2" type="ordered locus">TP01_0800</name>
</gene>
<dbReference type="EMBL" id="AAGK01000001">
    <property type="protein sequence ID" value="EAN34038.1"/>
    <property type="molecule type" value="Genomic_DNA"/>
</dbReference>
<dbReference type="KEGG" id="tpv:TP01_0800"/>
<dbReference type="STRING" id="5875.Q4N7M0"/>
<dbReference type="Pfam" id="PF26188">
    <property type="entry name" value="RESC6"/>
    <property type="match status" value="1"/>
</dbReference>
<comment type="caution">
    <text evidence="2">The sequence shown here is derived from an EMBL/GenBank/DDBJ whole genome shotgun (WGS) entry which is preliminary data.</text>
</comment>
<reference evidence="2 3" key="1">
    <citation type="journal article" date="2005" name="Science">
        <title>Genome sequence of Theileria parva, a bovine pathogen that transforms lymphocytes.</title>
        <authorList>
            <person name="Gardner M.J."/>
            <person name="Bishop R."/>
            <person name="Shah T."/>
            <person name="de Villiers E.P."/>
            <person name="Carlton J.M."/>
            <person name="Hall N."/>
            <person name="Ren Q."/>
            <person name="Paulsen I.T."/>
            <person name="Pain A."/>
            <person name="Berriman M."/>
            <person name="Wilson R.J.M."/>
            <person name="Sato S."/>
            <person name="Ralph S.A."/>
            <person name="Mann D.J."/>
            <person name="Xiong Z."/>
            <person name="Shallom S.J."/>
            <person name="Weidman J."/>
            <person name="Jiang L."/>
            <person name="Lynn J."/>
            <person name="Weaver B."/>
            <person name="Shoaibi A."/>
            <person name="Domingo A.R."/>
            <person name="Wasawo D."/>
            <person name="Crabtree J."/>
            <person name="Wortman J.R."/>
            <person name="Haas B."/>
            <person name="Angiuoli S.V."/>
            <person name="Creasy T.H."/>
            <person name="Lu C."/>
            <person name="Suh B."/>
            <person name="Silva J.C."/>
            <person name="Utterback T.R."/>
            <person name="Feldblyum T.V."/>
            <person name="Pertea M."/>
            <person name="Allen J."/>
            <person name="Nierman W.C."/>
            <person name="Taracha E.L.N."/>
            <person name="Salzberg S.L."/>
            <person name="White O.R."/>
            <person name="Fitzhugh H.A."/>
            <person name="Morzaria S."/>
            <person name="Venter J.C."/>
            <person name="Fraser C.M."/>
            <person name="Nene V."/>
        </authorList>
    </citation>
    <scope>NUCLEOTIDE SEQUENCE [LARGE SCALE GENOMIC DNA]</scope>
    <source>
        <strain evidence="2 3">Muguga</strain>
    </source>
</reference>
<accession>Q4N7M0</accession>
<dbReference type="GO" id="GO:0000963">
    <property type="term" value="P:mitochondrial RNA processing"/>
    <property type="evidence" value="ECO:0007669"/>
    <property type="project" value="TreeGrafter"/>
</dbReference>
<feature type="domain" description="RNA-editing substrate-binding complex 6 protein" evidence="1">
    <location>
        <begin position="273"/>
        <end position="409"/>
    </location>
</feature>
<dbReference type="Proteomes" id="UP000001949">
    <property type="component" value="Unassembled WGS sequence"/>
</dbReference>
<proteinExistence type="predicted"/>
<dbReference type="InterPro" id="IPR050870">
    <property type="entry name" value="FAST_kinase"/>
</dbReference>
<protein>
    <recommendedName>
        <fullName evidence="1">RNA-editing substrate-binding complex 6 protein domain-containing protein</fullName>
    </recommendedName>
</protein>
<dbReference type="GO" id="GO:0044528">
    <property type="term" value="P:regulation of mitochondrial mRNA stability"/>
    <property type="evidence" value="ECO:0007669"/>
    <property type="project" value="TreeGrafter"/>
</dbReference>
<dbReference type="GO" id="GO:0003723">
    <property type="term" value="F:RNA binding"/>
    <property type="evidence" value="ECO:0007669"/>
    <property type="project" value="TreeGrafter"/>
</dbReference>
<dbReference type="InterPro" id="IPR058917">
    <property type="entry name" value="RESC6_dom"/>
</dbReference>
<dbReference type="GO" id="GO:0005759">
    <property type="term" value="C:mitochondrial matrix"/>
    <property type="evidence" value="ECO:0007669"/>
    <property type="project" value="TreeGrafter"/>
</dbReference>
<evidence type="ECO:0000313" key="3">
    <source>
        <dbReference type="Proteomes" id="UP000001949"/>
    </source>
</evidence>
<organism evidence="2 3">
    <name type="scientific">Theileria parva</name>
    <name type="common">East coast fever infection agent</name>
    <dbReference type="NCBI Taxonomy" id="5875"/>
    <lineage>
        <taxon>Eukaryota</taxon>
        <taxon>Sar</taxon>
        <taxon>Alveolata</taxon>
        <taxon>Apicomplexa</taxon>
        <taxon>Aconoidasida</taxon>
        <taxon>Piroplasmida</taxon>
        <taxon>Theileriidae</taxon>
        <taxon>Theileria</taxon>
    </lineage>
</organism>
<dbReference type="InParanoid" id="Q4N7M0"/>
<evidence type="ECO:0000259" key="1">
    <source>
        <dbReference type="Pfam" id="PF26188"/>
    </source>
</evidence>
<name>Q4N7M0_THEPA</name>
<dbReference type="VEuPathDB" id="PiroplasmaDB:TpMuguga_01g00800"/>
<sequence length="725" mass="83418">MMQLSRILSYISPKRISLLLNGANARRISTRTTTETTTGTDNSDSSDLVKRIYYLARSGQTNVEVWRDCTVKTIESIYKLDLRGLVSILHSYGYMKYRDRNMLQLISARLIENIRLINSPQITNVLRAYSILNFRSDFLFRMMIPEISLRLDMMTVSQVSSIFYSYSNLGYYNKNLFQTIQTYLYSNVDKLTPYDLTLLLSGFCKNFKGFDDKFLTVLSFQFCKLLNSYDNKLFSLSVNSLSRLNFCKHKYLPSLIESEVYNRVKSPKDPLASRSLSLILNSLSKHYTSCTPLFTFLSQTVLKRLKEFDMHSVCLALSSFSRVSLSDGKMYDKIAEHVGRNSLKLYPRAIASMLYSYARAKHLHGALFYFSGKHIQLNLGNYTCDEVAMVLRSFSVLNVKNEELLDSFSKFILENTPDYVPIKFEDLCPHLRVSFGSKESGNPCILSENEVGLAEKTVTDNTGDKTDLYSFEGRNINMLEYVGESSKVSSNYLSNGKMHSLLWIVQAYAKFFYINDNVTRAMTRIANELVVRMNEMKPFLVSRLLFSFSQLNFRHEAVLEMLLNEVTNPRAGVKFSQKELSLLHYSIPTFGLDPGEFGVYKFKALDFQRMVETTELEELILRIVNQDIPSSKPLFVELLNNPLTMECLLKDRINDGNGSEKKDLEEQGVKASDEFEVKELDGSDIYIHIPKYLKELVKSEDRTDDMKTKLEEALNNHVNYNFKID</sequence>
<keyword evidence="3" id="KW-1185">Reference proteome</keyword>
<dbReference type="RefSeq" id="XP_766321.1">
    <property type="nucleotide sequence ID" value="XM_761228.1"/>
</dbReference>